<evidence type="ECO:0000313" key="1">
    <source>
        <dbReference type="EMBL" id="WQF81857.1"/>
    </source>
</evidence>
<reference evidence="2" key="1">
    <citation type="journal article" date="2023" name="bioRxiv">
        <title>Complete genome of the Medicago anthracnose fungus, Colletotrichum destructivum, reveals a mini-chromosome-like region within a core chromosome.</title>
        <authorList>
            <person name="Lapalu N."/>
            <person name="Simon A."/>
            <person name="Lu A."/>
            <person name="Plaumann P.-L."/>
            <person name="Amselem J."/>
            <person name="Pigne S."/>
            <person name="Auger A."/>
            <person name="Koch C."/>
            <person name="Dallery J.-F."/>
            <person name="O'Connell R.J."/>
        </authorList>
    </citation>
    <scope>NUCLEOTIDE SEQUENCE [LARGE SCALE GENOMIC DNA]</scope>
    <source>
        <strain evidence="2">CBS 520.97</strain>
    </source>
</reference>
<dbReference type="AlphaFoldDB" id="A0AAX4IF14"/>
<evidence type="ECO:0000313" key="2">
    <source>
        <dbReference type="Proteomes" id="UP001322277"/>
    </source>
</evidence>
<sequence>MAGQNDLQWSTCCGWFSSDVQRARDSECWQMLSTMFLIAGLSRVDVPELSENKIGGTFEGADHTPFPTPT</sequence>
<dbReference type="EMBL" id="CP137308">
    <property type="protein sequence ID" value="WQF81857.1"/>
    <property type="molecule type" value="Genomic_DNA"/>
</dbReference>
<accession>A0AAX4IF14</accession>
<keyword evidence="2" id="KW-1185">Reference proteome</keyword>
<dbReference type="Proteomes" id="UP001322277">
    <property type="component" value="Chromosome 4"/>
</dbReference>
<dbReference type="KEGG" id="cdet:87943374"/>
<gene>
    <name evidence="1" type="ORF">CDEST_06871</name>
</gene>
<name>A0AAX4IF14_9PEZI</name>
<dbReference type="GeneID" id="87943374"/>
<dbReference type="RefSeq" id="XP_062779081.1">
    <property type="nucleotide sequence ID" value="XM_062923030.1"/>
</dbReference>
<organism evidence="1 2">
    <name type="scientific">Colletotrichum destructivum</name>
    <dbReference type="NCBI Taxonomy" id="34406"/>
    <lineage>
        <taxon>Eukaryota</taxon>
        <taxon>Fungi</taxon>
        <taxon>Dikarya</taxon>
        <taxon>Ascomycota</taxon>
        <taxon>Pezizomycotina</taxon>
        <taxon>Sordariomycetes</taxon>
        <taxon>Hypocreomycetidae</taxon>
        <taxon>Glomerellales</taxon>
        <taxon>Glomerellaceae</taxon>
        <taxon>Colletotrichum</taxon>
        <taxon>Colletotrichum destructivum species complex</taxon>
    </lineage>
</organism>
<proteinExistence type="predicted"/>
<protein>
    <submittedName>
        <fullName evidence="1">Uncharacterized protein</fullName>
    </submittedName>
</protein>